<reference evidence="2" key="1">
    <citation type="submission" date="2017-05" db="EMBL/GenBank/DDBJ databases">
        <title>Polyphasic characterization of four soil-derived phenanthrene-degrading Acidovorax strains and proposal of Acidovorax phenanthrenivorans sp. nov.</title>
        <authorList>
            <person name="Singleton D."/>
            <person name="Lee J."/>
            <person name="Dickey A.N."/>
            <person name="Stroud A."/>
            <person name="Scholl E.H."/>
            <person name="Wright F.A."/>
            <person name="Aitken M.D."/>
        </authorList>
    </citation>
    <scope>NUCLEOTIDE SEQUENCE</scope>
    <source>
        <strain evidence="2">P4</strain>
    </source>
</reference>
<dbReference type="OrthoDB" id="9182173at2"/>
<dbReference type="InterPro" id="IPR040704">
    <property type="entry name" value="HEPN_AbiU2"/>
</dbReference>
<feature type="domain" description="HEPN AbiU2-like" evidence="1">
    <location>
        <begin position="24"/>
        <end position="112"/>
    </location>
</feature>
<accession>A0A240UD07</accession>
<protein>
    <recommendedName>
        <fullName evidence="1">HEPN AbiU2-like domain-containing protein</fullName>
    </recommendedName>
</protein>
<dbReference type="KEGG" id="acip:CBP36_08780"/>
<dbReference type="AlphaFoldDB" id="A0A240UD07"/>
<dbReference type="EMBL" id="CP021366">
    <property type="protein sequence ID" value="ART58929.1"/>
    <property type="molecule type" value="Genomic_DNA"/>
</dbReference>
<name>A0A240UD07_9BURK</name>
<keyword evidence="3" id="KW-1185">Reference proteome</keyword>
<proteinExistence type="predicted"/>
<dbReference type="KEGG" id="acis:CBP35_10155"/>
<evidence type="ECO:0000313" key="3">
    <source>
        <dbReference type="Proteomes" id="UP000194440"/>
    </source>
</evidence>
<gene>
    <name evidence="2" type="ORF">CBP36_08780</name>
</gene>
<dbReference type="Proteomes" id="UP000194440">
    <property type="component" value="Chromosome"/>
</dbReference>
<evidence type="ECO:0000313" key="2">
    <source>
        <dbReference type="EMBL" id="ART58929.1"/>
    </source>
</evidence>
<dbReference type="Pfam" id="PF18734">
    <property type="entry name" value="HEPN_AbiU2"/>
    <property type="match status" value="1"/>
</dbReference>
<sequence length="143" mass="16015">MAQSSQRKEPPQKPGRFTLDYIIEYGQWDTQTEAKLKDLKSRMSSLAKPVRDARNKVLSHNDLAVILTSNELGAFDPGEDEQYFIRLREFASLVTESALGEPFVYDDLVENDVSSFMHAFLRGADASNPAVQGMLPDKAAQHP</sequence>
<dbReference type="RefSeq" id="WP_086927141.1">
    <property type="nucleotide sequence ID" value="NZ_CP021366.1"/>
</dbReference>
<evidence type="ECO:0000259" key="1">
    <source>
        <dbReference type="Pfam" id="PF18734"/>
    </source>
</evidence>
<organism evidence="2 3">
    <name type="scientific">Acidovorax carolinensis</name>
    <dbReference type="NCBI Taxonomy" id="553814"/>
    <lineage>
        <taxon>Bacteria</taxon>
        <taxon>Pseudomonadati</taxon>
        <taxon>Pseudomonadota</taxon>
        <taxon>Betaproteobacteria</taxon>
        <taxon>Burkholderiales</taxon>
        <taxon>Comamonadaceae</taxon>
        <taxon>Acidovorax</taxon>
    </lineage>
</organism>